<dbReference type="GO" id="GO:0015276">
    <property type="term" value="F:ligand-gated monoatomic ion channel activity"/>
    <property type="evidence" value="ECO:0007669"/>
    <property type="project" value="InterPro"/>
</dbReference>
<feature type="transmembrane region" description="Helical" evidence="11">
    <location>
        <begin position="44"/>
        <end position="61"/>
    </location>
</feature>
<keyword evidence="9" id="KW-1071">Ligand-gated ion channel</keyword>
<evidence type="ECO:0000256" key="5">
    <source>
        <dbReference type="ARBA" id="ARBA00023065"/>
    </source>
</evidence>
<keyword evidence="3 11" id="KW-0812">Transmembrane</keyword>
<keyword evidence="5" id="KW-0406">Ion transport</keyword>
<evidence type="ECO:0000256" key="9">
    <source>
        <dbReference type="ARBA" id="ARBA00023286"/>
    </source>
</evidence>
<sequence length="85" mass="9994">MDAWIFMKPLTVGLWLTIGAFFIFTGFVVWVLEHRANKEFQCPTTLQVVTTLWFSFLTLVFAHRENLISNLTRFVVIIWLFVVLV</sequence>
<comment type="caution">
    <text evidence="13">The sequence shown here is derived from an EMBL/GenBank/DDBJ whole genome shotgun (WGS) entry which is preliminary data.</text>
</comment>
<evidence type="ECO:0000256" key="4">
    <source>
        <dbReference type="ARBA" id="ARBA00022989"/>
    </source>
</evidence>
<evidence type="ECO:0000256" key="3">
    <source>
        <dbReference type="ARBA" id="ARBA00022692"/>
    </source>
</evidence>
<evidence type="ECO:0000313" key="14">
    <source>
        <dbReference type="Proteomes" id="UP001190926"/>
    </source>
</evidence>
<keyword evidence="2" id="KW-0813">Transport</keyword>
<dbReference type="Pfam" id="PF00060">
    <property type="entry name" value="Lig_chan"/>
    <property type="match status" value="1"/>
</dbReference>
<organism evidence="13 14">
    <name type="scientific">Perilla frutescens var. hirtella</name>
    <name type="common">Perilla citriodora</name>
    <name type="synonym">Perilla setoyensis</name>
    <dbReference type="NCBI Taxonomy" id="608512"/>
    <lineage>
        <taxon>Eukaryota</taxon>
        <taxon>Viridiplantae</taxon>
        <taxon>Streptophyta</taxon>
        <taxon>Embryophyta</taxon>
        <taxon>Tracheophyta</taxon>
        <taxon>Spermatophyta</taxon>
        <taxon>Magnoliopsida</taxon>
        <taxon>eudicotyledons</taxon>
        <taxon>Gunneridae</taxon>
        <taxon>Pentapetalae</taxon>
        <taxon>asterids</taxon>
        <taxon>lamiids</taxon>
        <taxon>Lamiales</taxon>
        <taxon>Lamiaceae</taxon>
        <taxon>Nepetoideae</taxon>
        <taxon>Elsholtzieae</taxon>
        <taxon>Perilla</taxon>
    </lineage>
</organism>
<dbReference type="Proteomes" id="UP001190926">
    <property type="component" value="Unassembled WGS sequence"/>
</dbReference>
<evidence type="ECO:0000256" key="10">
    <source>
        <dbReference type="ARBA" id="ARBA00023303"/>
    </source>
</evidence>
<gene>
    <name evidence="13" type="ORF">C2S53_019054</name>
</gene>
<evidence type="ECO:0000256" key="11">
    <source>
        <dbReference type="SAM" id="Phobius"/>
    </source>
</evidence>
<dbReference type="InterPro" id="IPR015683">
    <property type="entry name" value="Ionotropic_Glu_rcpt"/>
</dbReference>
<evidence type="ECO:0000256" key="6">
    <source>
        <dbReference type="ARBA" id="ARBA00023136"/>
    </source>
</evidence>
<keyword evidence="14" id="KW-1185">Reference proteome</keyword>
<proteinExistence type="predicted"/>
<keyword evidence="10" id="KW-0407">Ion channel</keyword>
<evidence type="ECO:0000256" key="1">
    <source>
        <dbReference type="ARBA" id="ARBA00004141"/>
    </source>
</evidence>
<dbReference type="AlphaFoldDB" id="A0AAD4IM27"/>
<dbReference type="Gene3D" id="1.10.287.70">
    <property type="match status" value="1"/>
</dbReference>
<accession>A0AAD4IM27</accession>
<keyword evidence="6 11" id="KW-0472">Membrane</keyword>
<evidence type="ECO:0000256" key="7">
    <source>
        <dbReference type="ARBA" id="ARBA00023170"/>
    </source>
</evidence>
<keyword evidence="7 13" id="KW-0675">Receptor</keyword>
<evidence type="ECO:0000259" key="12">
    <source>
        <dbReference type="Pfam" id="PF00060"/>
    </source>
</evidence>
<feature type="transmembrane region" description="Helical" evidence="11">
    <location>
        <begin position="67"/>
        <end position="84"/>
    </location>
</feature>
<dbReference type="EMBL" id="SDAM02029657">
    <property type="protein sequence ID" value="KAH6754978.1"/>
    <property type="molecule type" value="Genomic_DNA"/>
</dbReference>
<keyword evidence="4 11" id="KW-1133">Transmembrane helix</keyword>
<evidence type="ECO:0000313" key="13">
    <source>
        <dbReference type="EMBL" id="KAH6754978.1"/>
    </source>
</evidence>
<name>A0AAD4IM27_PERFH</name>
<dbReference type="InterPro" id="IPR001320">
    <property type="entry name" value="Iontro_rcpt_C"/>
</dbReference>
<protein>
    <submittedName>
        <fullName evidence="13">Glutamate receptor 3.4</fullName>
    </submittedName>
</protein>
<feature type="transmembrane region" description="Helical" evidence="11">
    <location>
        <begin position="12"/>
        <end position="32"/>
    </location>
</feature>
<evidence type="ECO:0000256" key="8">
    <source>
        <dbReference type="ARBA" id="ARBA00023180"/>
    </source>
</evidence>
<reference evidence="13 14" key="1">
    <citation type="journal article" date="2021" name="Nat. Commun.">
        <title>Incipient diploidization of the medicinal plant Perilla within 10,000 years.</title>
        <authorList>
            <person name="Zhang Y."/>
            <person name="Shen Q."/>
            <person name="Leng L."/>
            <person name="Zhang D."/>
            <person name="Chen S."/>
            <person name="Shi Y."/>
            <person name="Ning Z."/>
            <person name="Chen S."/>
        </authorList>
    </citation>
    <scope>NUCLEOTIDE SEQUENCE [LARGE SCALE GENOMIC DNA]</scope>
    <source>
        <strain evidence="14">cv. PC099</strain>
    </source>
</reference>
<evidence type="ECO:0000256" key="2">
    <source>
        <dbReference type="ARBA" id="ARBA00022448"/>
    </source>
</evidence>
<feature type="domain" description="Ionotropic glutamate receptor C-terminal" evidence="12">
    <location>
        <begin position="13"/>
        <end position="85"/>
    </location>
</feature>
<dbReference type="GO" id="GO:0016020">
    <property type="term" value="C:membrane"/>
    <property type="evidence" value="ECO:0007669"/>
    <property type="project" value="UniProtKB-SubCell"/>
</dbReference>
<keyword evidence="8" id="KW-0325">Glycoprotein</keyword>
<dbReference type="PANTHER" id="PTHR18966">
    <property type="entry name" value="IONOTROPIC GLUTAMATE RECEPTOR"/>
    <property type="match status" value="1"/>
</dbReference>
<comment type="subcellular location">
    <subcellularLocation>
        <location evidence="1">Membrane</location>
        <topology evidence="1">Multi-pass membrane protein</topology>
    </subcellularLocation>
</comment>